<proteinExistence type="predicted"/>
<dbReference type="PROSITE" id="PS00518">
    <property type="entry name" value="ZF_RING_1"/>
    <property type="match status" value="1"/>
</dbReference>
<organism evidence="6 7">
    <name type="scientific">Effrenium voratum</name>
    <dbReference type="NCBI Taxonomy" id="2562239"/>
    <lineage>
        <taxon>Eukaryota</taxon>
        <taxon>Sar</taxon>
        <taxon>Alveolata</taxon>
        <taxon>Dinophyceae</taxon>
        <taxon>Suessiales</taxon>
        <taxon>Symbiodiniaceae</taxon>
        <taxon>Effrenium</taxon>
    </lineage>
</organism>
<dbReference type="SMART" id="SM00184">
    <property type="entry name" value="RING"/>
    <property type="match status" value="1"/>
</dbReference>
<dbReference type="Pfam" id="PF13639">
    <property type="entry name" value="zf-RING_2"/>
    <property type="match status" value="1"/>
</dbReference>
<gene>
    <name evidence="6" type="ORF">EVOR1521_LOCUS17737</name>
</gene>
<dbReference type="EMBL" id="CAUJNA010002380">
    <property type="protein sequence ID" value="CAJ1392702.1"/>
    <property type="molecule type" value="Genomic_DNA"/>
</dbReference>
<dbReference type="GO" id="GO:0008270">
    <property type="term" value="F:zinc ion binding"/>
    <property type="evidence" value="ECO:0007669"/>
    <property type="project" value="UniProtKB-KW"/>
</dbReference>
<evidence type="ECO:0000256" key="2">
    <source>
        <dbReference type="ARBA" id="ARBA00022771"/>
    </source>
</evidence>
<dbReference type="InterPro" id="IPR013083">
    <property type="entry name" value="Znf_RING/FYVE/PHD"/>
</dbReference>
<keyword evidence="2 4" id="KW-0863">Zinc-finger</keyword>
<evidence type="ECO:0000313" key="6">
    <source>
        <dbReference type="EMBL" id="CAJ1392702.1"/>
    </source>
</evidence>
<comment type="caution">
    <text evidence="6">The sequence shown here is derived from an EMBL/GenBank/DDBJ whole genome shotgun (WGS) entry which is preliminary data.</text>
</comment>
<keyword evidence="3" id="KW-0862">Zinc</keyword>
<evidence type="ECO:0000259" key="5">
    <source>
        <dbReference type="PROSITE" id="PS50089"/>
    </source>
</evidence>
<feature type="domain" description="RING-type" evidence="5">
    <location>
        <begin position="79"/>
        <end position="126"/>
    </location>
</feature>
<evidence type="ECO:0000256" key="3">
    <source>
        <dbReference type="ARBA" id="ARBA00022833"/>
    </source>
</evidence>
<evidence type="ECO:0000256" key="4">
    <source>
        <dbReference type="PROSITE-ProRule" id="PRU00175"/>
    </source>
</evidence>
<dbReference type="PROSITE" id="PS50089">
    <property type="entry name" value="ZF_RING_2"/>
    <property type="match status" value="1"/>
</dbReference>
<dbReference type="Gene3D" id="3.30.40.10">
    <property type="entry name" value="Zinc/RING finger domain, C3HC4 (zinc finger)"/>
    <property type="match status" value="1"/>
</dbReference>
<dbReference type="AlphaFoldDB" id="A0AA36ITR1"/>
<sequence length="555" mass="63385">MGAQFTRARPAVGDLVVVVGDELRLGRLFADDGTEQPFLVRFTDALEPELAWFGTGAVQIFDPALEEHSAVMPLEQENCPICFTAFDEESHVITPCNHSFCRQCIEKALAACQTGDPTERPCPLCRQTVSLFALQLAHSGDRMHFLSDDLSPLDGSIFVLRSHGEVGFASFHFERDTAYISHSSERCTFAGLVLDNGSEPPRKKMFERTFWHEGSRTFHGELNWSPATWYGAERWRIVMQFSKDLMHVTTGVMKLRSHRHACLLDGIWKVDWGDKTEGELIRVQGGMWEQRGMRYWLNLTEPTRPCFVWRGLGVLQFCELENNPQLEDGRKLVWATDDPEYPSITWQRLRGPPDRYDRIVFYKLLGPNGFEYVRYQALTSEVHFRPGTPFGNCFVQNLRLGVESYHFEEMREDEVLRGYVSYENASDWPLMDNGAPVPYRVPFEKTSWDQASRSFAGEVDFVRHYSSTWQGRAQVVYKMVFDPCYLYIESGFMQSIKLDGSACMECVTLFGRDLLYVNADAGRFLRGKGQTFEEAMSALGLQPSHSLRQAFDAAG</sequence>
<reference evidence="6" key="1">
    <citation type="submission" date="2023-08" db="EMBL/GenBank/DDBJ databases">
        <authorList>
            <person name="Chen Y."/>
            <person name="Shah S."/>
            <person name="Dougan E. K."/>
            <person name="Thang M."/>
            <person name="Chan C."/>
        </authorList>
    </citation>
    <scope>NUCLEOTIDE SEQUENCE</scope>
</reference>
<keyword evidence="1" id="KW-0479">Metal-binding</keyword>
<dbReference type="InterPro" id="IPR017907">
    <property type="entry name" value="Znf_RING_CS"/>
</dbReference>
<name>A0AA36ITR1_9DINO</name>
<dbReference type="Proteomes" id="UP001178507">
    <property type="component" value="Unassembled WGS sequence"/>
</dbReference>
<protein>
    <recommendedName>
        <fullName evidence="5">RING-type domain-containing protein</fullName>
    </recommendedName>
</protein>
<dbReference type="SUPFAM" id="SSF57850">
    <property type="entry name" value="RING/U-box"/>
    <property type="match status" value="1"/>
</dbReference>
<evidence type="ECO:0000313" key="7">
    <source>
        <dbReference type="Proteomes" id="UP001178507"/>
    </source>
</evidence>
<dbReference type="InterPro" id="IPR001841">
    <property type="entry name" value="Znf_RING"/>
</dbReference>
<evidence type="ECO:0000256" key="1">
    <source>
        <dbReference type="ARBA" id="ARBA00022723"/>
    </source>
</evidence>
<keyword evidence="7" id="KW-1185">Reference proteome</keyword>
<accession>A0AA36ITR1</accession>